<dbReference type="AlphaFoldDB" id="A0A090TA07"/>
<keyword evidence="2" id="KW-0805">Transcription regulation</keyword>
<evidence type="ECO:0000313" key="6">
    <source>
        <dbReference type="EMBL" id="GAL35544.1"/>
    </source>
</evidence>
<keyword evidence="3" id="KW-0238">DNA-binding</keyword>
<evidence type="ECO:0000256" key="1">
    <source>
        <dbReference type="ARBA" id="ARBA00009437"/>
    </source>
</evidence>
<dbReference type="InterPro" id="IPR005119">
    <property type="entry name" value="LysR_subst-bd"/>
</dbReference>
<gene>
    <name evidence="6" type="ORF">JCM19240_391</name>
</gene>
<dbReference type="Gene3D" id="3.40.190.10">
    <property type="entry name" value="Periplasmic binding protein-like II"/>
    <property type="match status" value="2"/>
</dbReference>
<name>A0A090TA07_9VIBR</name>
<dbReference type="PANTHER" id="PTHR30118:SF7">
    <property type="entry name" value="TRANSCRIPTIONAL REGULATOR LYSR FAMILY"/>
    <property type="match status" value="1"/>
</dbReference>
<dbReference type="Proteomes" id="UP000029224">
    <property type="component" value="Unassembled WGS sequence"/>
</dbReference>
<evidence type="ECO:0000256" key="3">
    <source>
        <dbReference type="ARBA" id="ARBA00023125"/>
    </source>
</evidence>
<evidence type="ECO:0000313" key="7">
    <source>
        <dbReference type="Proteomes" id="UP000029224"/>
    </source>
</evidence>
<protein>
    <submittedName>
        <fullName evidence="6">Transcriptional regulators LysR family</fullName>
    </submittedName>
</protein>
<dbReference type="InterPro" id="IPR050389">
    <property type="entry name" value="LysR-type_TF"/>
</dbReference>
<sequence length="183" mass="20716">MPKATLKIINWGQDTEHDLKLAKVHLGINYLPLDISKQVLQKKIAHCYFKLICREGHPVLKTERTTQDIGQYPLALLELPDFNKTENLIETKLREFGITPIVGLRADQLSICLHVVSQTDSLMPCVDIFDVDLPAGTTFFSAHKAHQLDSDIGVFIPNKLARAPLNKWLLNEIQQVFMSENDS</sequence>
<comment type="similarity">
    <text evidence="1">Belongs to the LysR transcriptional regulatory family.</text>
</comment>
<dbReference type="Pfam" id="PF03466">
    <property type="entry name" value="LysR_substrate"/>
    <property type="match status" value="1"/>
</dbReference>
<dbReference type="GO" id="GO:0006355">
    <property type="term" value="P:regulation of DNA-templated transcription"/>
    <property type="evidence" value="ECO:0007669"/>
    <property type="project" value="TreeGrafter"/>
</dbReference>
<evidence type="ECO:0000256" key="2">
    <source>
        <dbReference type="ARBA" id="ARBA00023015"/>
    </source>
</evidence>
<comment type="caution">
    <text evidence="6">The sequence shown here is derived from an EMBL/GenBank/DDBJ whole genome shotgun (WGS) entry which is preliminary data.</text>
</comment>
<proteinExistence type="inferred from homology"/>
<dbReference type="GO" id="GO:0003677">
    <property type="term" value="F:DNA binding"/>
    <property type="evidence" value="ECO:0007669"/>
    <property type="project" value="UniProtKB-KW"/>
</dbReference>
<organism evidence="6 7">
    <name type="scientific">Vibrio maritimus</name>
    <dbReference type="NCBI Taxonomy" id="990268"/>
    <lineage>
        <taxon>Bacteria</taxon>
        <taxon>Pseudomonadati</taxon>
        <taxon>Pseudomonadota</taxon>
        <taxon>Gammaproteobacteria</taxon>
        <taxon>Vibrionales</taxon>
        <taxon>Vibrionaceae</taxon>
        <taxon>Vibrio</taxon>
    </lineage>
</organism>
<evidence type="ECO:0000259" key="5">
    <source>
        <dbReference type="Pfam" id="PF03466"/>
    </source>
</evidence>
<dbReference type="SUPFAM" id="SSF53850">
    <property type="entry name" value="Periplasmic binding protein-like II"/>
    <property type="match status" value="1"/>
</dbReference>
<dbReference type="PANTHER" id="PTHR30118">
    <property type="entry name" value="HTH-TYPE TRANSCRIPTIONAL REGULATOR LEUO-RELATED"/>
    <property type="match status" value="1"/>
</dbReference>
<feature type="domain" description="LysR substrate-binding" evidence="5">
    <location>
        <begin position="13"/>
        <end position="120"/>
    </location>
</feature>
<reference evidence="6 7" key="1">
    <citation type="submission" date="2014-09" db="EMBL/GenBank/DDBJ databases">
        <title>Vibrio maritimus JCM 19240. (C210) whole genome shotgun sequence.</title>
        <authorList>
            <person name="Sawabe T."/>
            <person name="Meirelles P."/>
            <person name="Nakanishi M."/>
            <person name="Sayaka M."/>
            <person name="Hattori M."/>
            <person name="Ohkuma M."/>
        </authorList>
    </citation>
    <scope>NUCLEOTIDE SEQUENCE [LARGE SCALE GENOMIC DNA]</scope>
    <source>
        <strain evidence="6 7">JCM 19240</strain>
    </source>
</reference>
<keyword evidence="4" id="KW-0804">Transcription</keyword>
<reference evidence="6 7" key="2">
    <citation type="submission" date="2014-09" db="EMBL/GenBank/DDBJ databases">
        <authorList>
            <consortium name="NBRP consortium"/>
            <person name="Sawabe T."/>
            <person name="Meirelles P."/>
            <person name="Nakanishi M."/>
            <person name="Sayaka M."/>
            <person name="Hattori M."/>
            <person name="Ohkuma M."/>
        </authorList>
    </citation>
    <scope>NUCLEOTIDE SEQUENCE [LARGE SCALE GENOMIC DNA]</scope>
    <source>
        <strain evidence="6 7">JCM 19240</strain>
    </source>
</reference>
<dbReference type="EMBL" id="BBMT01000007">
    <property type="protein sequence ID" value="GAL35544.1"/>
    <property type="molecule type" value="Genomic_DNA"/>
</dbReference>
<evidence type="ECO:0000256" key="4">
    <source>
        <dbReference type="ARBA" id="ARBA00023163"/>
    </source>
</evidence>
<accession>A0A090TA07</accession>
<keyword evidence="7" id="KW-1185">Reference proteome</keyword>